<organism evidence="17 18">
    <name type="scientific">Eiseniibacteriota bacterium</name>
    <dbReference type="NCBI Taxonomy" id="2212470"/>
    <lineage>
        <taxon>Bacteria</taxon>
        <taxon>Candidatus Eiseniibacteriota</taxon>
    </lineage>
</organism>
<feature type="compositionally biased region" description="Basic residues" evidence="15">
    <location>
        <begin position="68"/>
        <end position="80"/>
    </location>
</feature>
<evidence type="ECO:0000256" key="7">
    <source>
        <dbReference type="ARBA" id="ARBA00022603"/>
    </source>
</evidence>
<comment type="similarity">
    <text evidence="3 14">Belongs to the class I-like SAM-binding methyltransferase superfamily. RsmB/NOP family.</text>
</comment>
<dbReference type="Gene3D" id="3.30.70.1170">
    <property type="entry name" value="Sun protein, domain 3"/>
    <property type="match status" value="1"/>
</dbReference>
<evidence type="ECO:0000313" key="18">
    <source>
        <dbReference type="Proteomes" id="UP000316609"/>
    </source>
</evidence>
<dbReference type="InterPro" id="IPR054728">
    <property type="entry name" value="RsmB-like_ferredoxin"/>
</dbReference>
<dbReference type="EC" id="2.1.1.176" evidence="4"/>
<evidence type="ECO:0000259" key="16">
    <source>
        <dbReference type="PROSITE" id="PS51686"/>
    </source>
</evidence>
<evidence type="ECO:0000256" key="8">
    <source>
        <dbReference type="ARBA" id="ARBA00022679"/>
    </source>
</evidence>
<feature type="domain" description="SAM-dependent MTase RsmB/NOP-type" evidence="16">
    <location>
        <begin position="350"/>
        <end position="621"/>
    </location>
</feature>
<evidence type="ECO:0000256" key="3">
    <source>
        <dbReference type="ARBA" id="ARBA00007494"/>
    </source>
</evidence>
<dbReference type="Gene3D" id="1.10.940.10">
    <property type="entry name" value="NusB-like"/>
    <property type="match status" value="1"/>
</dbReference>
<comment type="catalytic activity">
    <reaction evidence="13">
        <text>cytidine(967) in 16S rRNA + S-adenosyl-L-methionine = 5-methylcytidine(967) in 16S rRNA + S-adenosyl-L-homocysteine + H(+)</text>
        <dbReference type="Rhea" id="RHEA:42748"/>
        <dbReference type="Rhea" id="RHEA-COMP:10219"/>
        <dbReference type="Rhea" id="RHEA-COMP:10220"/>
        <dbReference type="ChEBI" id="CHEBI:15378"/>
        <dbReference type="ChEBI" id="CHEBI:57856"/>
        <dbReference type="ChEBI" id="CHEBI:59789"/>
        <dbReference type="ChEBI" id="CHEBI:74483"/>
        <dbReference type="ChEBI" id="CHEBI:82748"/>
        <dbReference type="EC" id="2.1.1.176"/>
    </reaction>
</comment>
<evidence type="ECO:0000256" key="15">
    <source>
        <dbReference type="SAM" id="MobiDB-lite"/>
    </source>
</evidence>
<keyword evidence="8 14" id="KW-0808">Transferase</keyword>
<evidence type="ECO:0000256" key="13">
    <source>
        <dbReference type="ARBA" id="ARBA00047283"/>
    </source>
</evidence>
<evidence type="ECO:0000256" key="14">
    <source>
        <dbReference type="PROSITE-ProRule" id="PRU01023"/>
    </source>
</evidence>
<sequence>MAGGDREASRHGAPIGPDQPAPPAARARRCRHGDGIGARRAHGRLRTRCAAGASSPGRRTDRDGCRRLGARRANRHRRSFRGSGRSRPQPRHGVRRPAQAGGRVSQRPPRSNRRRGRPGPAARGGARRDGSGAPRPGEPSFVRNRSRPIYGERRGKRRDGARREGGGRDGPKPKERDAPSLPRDPRQAALRVLHAVDTRKAFSDRMLEAAHASNDRDPRDQALLHELVKGTLRWRGRLDWILDRLIHMGLNQLPPWIRNILRLGAYQILFLDRIPIHAAVDESVKLAHEHGHPGTAGLVNSVLRRLGEEKDSLALPDGDDPESLAAWGSHPLWLVEMWRERFGAEATRALLLADNRAAPLGLRVNRLRGTRDELVARLTEEGVTATPARFSPDLAWVEGNVVPYRLKAFRDGWCTPQDESEALVARLVAPEPHERLLDLCAAPGGKCTHLAELMGDEGEVWAMERAEARVASLAMAVERLKTQAVHVVQGDGRNYTFPMPFDRVLVDAPCSGLGVLARRADARWRKGPEVLDEMPPLQLELLIAGSRRARPGGVLVYSVCSFEPEETTELVERFLAAAPEFVLESAAGYVPEEVVDEQGFLTILPHVHGCDGAFAARFRRT</sequence>
<comment type="subcellular location">
    <subcellularLocation>
        <location evidence="2">Cytoplasm</location>
    </subcellularLocation>
</comment>
<dbReference type="CDD" id="cd02440">
    <property type="entry name" value="AdoMet_MTases"/>
    <property type="match status" value="1"/>
</dbReference>
<dbReference type="NCBIfam" id="TIGR00563">
    <property type="entry name" value="rsmB"/>
    <property type="match status" value="1"/>
</dbReference>
<feature type="compositionally biased region" description="Basic and acidic residues" evidence="15">
    <location>
        <begin position="1"/>
        <end position="10"/>
    </location>
</feature>
<dbReference type="Gene3D" id="3.40.50.150">
    <property type="entry name" value="Vaccinia Virus protein VP39"/>
    <property type="match status" value="1"/>
</dbReference>
<dbReference type="InterPro" id="IPR006027">
    <property type="entry name" value="NusB_RsmB_TIM44"/>
</dbReference>
<dbReference type="InterPro" id="IPR049560">
    <property type="entry name" value="MeTrfase_RsmB-F_NOP2_cat"/>
</dbReference>
<dbReference type="PRINTS" id="PR02008">
    <property type="entry name" value="RCMTFAMILY"/>
</dbReference>
<dbReference type="PANTHER" id="PTHR22807:SF61">
    <property type="entry name" value="NOL1_NOP2_SUN FAMILY PROTEIN _ ANTITERMINATION NUSB DOMAIN-CONTAINING PROTEIN"/>
    <property type="match status" value="1"/>
</dbReference>
<gene>
    <name evidence="17" type="primary">rsmB</name>
    <name evidence="17" type="ORF">E6K78_02190</name>
</gene>
<evidence type="ECO:0000256" key="5">
    <source>
        <dbReference type="ARBA" id="ARBA00022490"/>
    </source>
</evidence>
<dbReference type="InterPro" id="IPR004573">
    <property type="entry name" value="rRNA_ssu_MeTfrase_B"/>
</dbReference>
<dbReference type="PROSITE" id="PS51686">
    <property type="entry name" value="SAM_MT_RSMB_NOP"/>
    <property type="match status" value="1"/>
</dbReference>
<name>A0A538TX20_UNCEI</name>
<dbReference type="InterPro" id="IPR029063">
    <property type="entry name" value="SAM-dependent_MTases_sf"/>
</dbReference>
<dbReference type="NCBIfam" id="NF011494">
    <property type="entry name" value="PRK14902.1"/>
    <property type="match status" value="1"/>
</dbReference>
<dbReference type="Pfam" id="PF01029">
    <property type="entry name" value="NusB"/>
    <property type="match status" value="1"/>
</dbReference>
<evidence type="ECO:0000256" key="6">
    <source>
        <dbReference type="ARBA" id="ARBA00022552"/>
    </source>
</evidence>
<feature type="binding site" evidence="14">
    <location>
        <begin position="440"/>
        <end position="446"/>
    </location>
    <ligand>
        <name>S-adenosyl-L-methionine</name>
        <dbReference type="ChEBI" id="CHEBI:59789"/>
    </ligand>
</feature>
<proteinExistence type="inferred from homology"/>
<dbReference type="PANTHER" id="PTHR22807">
    <property type="entry name" value="NOP2 YEAST -RELATED NOL1/NOP2/FMU SUN DOMAIN-CONTAINING"/>
    <property type="match status" value="1"/>
</dbReference>
<feature type="region of interest" description="Disordered" evidence="15">
    <location>
        <begin position="1"/>
        <end position="186"/>
    </location>
</feature>
<feature type="compositionally biased region" description="Basic and acidic residues" evidence="15">
    <location>
        <begin position="161"/>
        <end position="186"/>
    </location>
</feature>
<dbReference type="GO" id="GO:0008649">
    <property type="term" value="F:rRNA methyltransferase activity"/>
    <property type="evidence" value="ECO:0007669"/>
    <property type="project" value="InterPro"/>
</dbReference>
<dbReference type="EMBL" id="VBOY01000014">
    <property type="protein sequence ID" value="TMQ68158.1"/>
    <property type="molecule type" value="Genomic_DNA"/>
</dbReference>
<keyword evidence="6" id="KW-0698">rRNA processing</keyword>
<dbReference type="Pfam" id="PF22458">
    <property type="entry name" value="RsmF-B_ferredox"/>
    <property type="match status" value="1"/>
</dbReference>
<evidence type="ECO:0000256" key="12">
    <source>
        <dbReference type="ARBA" id="ARBA00031088"/>
    </source>
</evidence>
<dbReference type="InterPro" id="IPR023267">
    <property type="entry name" value="RCMT"/>
</dbReference>
<dbReference type="SUPFAM" id="SSF53335">
    <property type="entry name" value="S-adenosyl-L-methionine-dependent methyltransferases"/>
    <property type="match status" value="1"/>
</dbReference>
<evidence type="ECO:0000313" key="17">
    <source>
        <dbReference type="EMBL" id="TMQ68158.1"/>
    </source>
</evidence>
<comment type="caution">
    <text evidence="17">The sequence shown here is derived from an EMBL/GenBank/DDBJ whole genome shotgun (WGS) entry which is preliminary data.</text>
</comment>
<keyword evidence="5" id="KW-0963">Cytoplasm</keyword>
<dbReference type="GO" id="GO:0003723">
    <property type="term" value="F:RNA binding"/>
    <property type="evidence" value="ECO:0007669"/>
    <property type="project" value="UniProtKB-UniRule"/>
</dbReference>
<evidence type="ECO:0000256" key="10">
    <source>
        <dbReference type="ARBA" id="ARBA00022884"/>
    </source>
</evidence>
<dbReference type="PROSITE" id="PS01153">
    <property type="entry name" value="NOL1_NOP2_SUN"/>
    <property type="match status" value="1"/>
</dbReference>
<reference evidence="17 18" key="1">
    <citation type="journal article" date="2019" name="Nat. Microbiol.">
        <title>Mediterranean grassland soil C-N compound turnover is dependent on rainfall and depth, and is mediated by genomically divergent microorganisms.</title>
        <authorList>
            <person name="Diamond S."/>
            <person name="Andeer P.F."/>
            <person name="Li Z."/>
            <person name="Crits-Christoph A."/>
            <person name="Burstein D."/>
            <person name="Anantharaman K."/>
            <person name="Lane K.R."/>
            <person name="Thomas B.C."/>
            <person name="Pan C."/>
            <person name="Northen T.R."/>
            <person name="Banfield J.F."/>
        </authorList>
    </citation>
    <scope>NUCLEOTIDE SEQUENCE [LARGE SCALE GENOMIC DNA]</scope>
    <source>
        <strain evidence="17">WS_8</strain>
    </source>
</reference>
<protein>
    <recommendedName>
        <fullName evidence="4">16S rRNA (cytosine(967)-C(5))-methyltransferase</fullName>
        <ecNumber evidence="4">2.1.1.176</ecNumber>
    </recommendedName>
    <alternativeName>
        <fullName evidence="11">16S rRNA m5C967 methyltransferase</fullName>
    </alternativeName>
    <alternativeName>
        <fullName evidence="12">rRNA (cytosine-C(5)-)-methyltransferase RsmB</fullName>
    </alternativeName>
</protein>
<feature type="binding site" evidence="14">
    <location>
        <position position="491"/>
    </location>
    <ligand>
        <name>S-adenosyl-L-methionine</name>
        <dbReference type="ChEBI" id="CHEBI:59789"/>
    </ligand>
</feature>
<dbReference type="AlphaFoldDB" id="A0A538TX20"/>
<dbReference type="Pfam" id="PF01189">
    <property type="entry name" value="Methyltr_RsmB-F"/>
    <property type="match status" value="1"/>
</dbReference>
<dbReference type="GO" id="GO:0005737">
    <property type="term" value="C:cytoplasm"/>
    <property type="evidence" value="ECO:0007669"/>
    <property type="project" value="UniProtKB-SubCell"/>
</dbReference>
<keyword evidence="9 14" id="KW-0949">S-adenosyl-L-methionine</keyword>
<keyword evidence="10 14" id="KW-0694">RNA-binding</keyword>
<dbReference type="SUPFAM" id="SSF48013">
    <property type="entry name" value="NusB-like"/>
    <property type="match status" value="1"/>
</dbReference>
<evidence type="ECO:0000256" key="11">
    <source>
        <dbReference type="ARBA" id="ARBA00030399"/>
    </source>
</evidence>
<evidence type="ECO:0000256" key="4">
    <source>
        <dbReference type="ARBA" id="ARBA00012140"/>
    </source>
</evidence>
<dbReference type="InterPro" id="IPR035926">
    <property type="entry name" value="NusB-like_sf"/>
</dbReference>
<feature type="active site" description="Nucleophile" evidence="14">
    <location>
        <position position="560"/>
    </location>
</feature>
<evidence type="ECO:0000256" key="2">
    <source>
        <dbReference type="ARBA" id="ARBA00004496"/>
    </source>
</evidence>
<dbReference type="Proteomes" id="UP000316609">
    <property type="component" value="Unassembled WGS sequence"/>
</dbReference>
<dbReference type="GO" id="GO:0006355">
    <property type="term" value="P:regulation of DNA-templated transcription"/>
    <property type="evidence" value="ECO:0007669"/>
    <property type="project" value="InterPro"/>
</dbReference>
<keyword evidence="7 14" id="KW-0489">Methyltransferase</keyword>
<accession>A0A538TX20</accession>
<comment type="function">
    <text evidence="1">Specifically methylates the cytosine at position 967 (m5C967) of 16S rRNA.</text>
</comment>
<dbReference type="InterPro" id="IPR001678">
    <property type="entry name" value="MeTrfase_RsmB-F_NOP2_dom"/>
</dbReference>
<feature type="binding site" evidence="14">
    <location>
        <position position="464"/>
    </location>
    <ligand>
        <name>S-adenosyl-L-methionine</name>
        <dbReference type="ChEBI" id="CHEBI:59789"/>
    </ligand>
</feature>
<evidence type="ECO:0000256" key="1">
    <source>
        <dbReference type="ARBA" id="ARBA00002724"/>
    </source>
</evidence>
<dbReference type="InterPro" id="IPR018314">
    <property type="entry name" value="RsmB/NOL1/NOP2-like_CS"/>
</dbReference>
<feature type="binding site" evidence="14">
    <location>
        <position position="507"/>
    </location>
    <ligand>
        <name>S-adenosyl-L-methionine</name>
        <dbReference type="ChEBI" id="CHEBI:59789"/>
    </ligand>
</feature>
<evidence type="ECO:0000256" key="9">
    <source>
        <dbReference type="ARBA" id="ARBA00022691"/>
    </source>
</evidence>